<evidence type="ECO:0000313" key="3">
    <source>
        <dbReference type="EnsemblMetazoa" id="CJA27912.1"/>
    </source>
</evidence>
<keyword evidence="2" id="KW-0812">Transmembrane</keyword>
<sequence length="149" mass="16933">MNQFVTPFHGVSPYALLTGFIVSVIALAWLVIYLLRPPEPATQTSSSPPPFTTRTSSSSEDTKHQKDDKFKGKRKRRFIKKEIRAMEMEEKKRIRQEKKEEAKSERAKVKKVEGKQKTLKFGTSSIEKANGVSRAMGAPVVRSIPRKRS</sequence>
<dbReference type="Proteomes" id="UP000005237">
    <property type="component" value="Unassembled WGS sequence"/>
</dbReference>
<feature type="transmembrane region" description="Helical" evidence="2">
    <location>
        <begin position="14"/>
        <end position="35"/>
    </location>
</feature>
<feature type="compositionally biased region" description="Low complexity" evidence="1">
    <location>
        <begin position="41"/>
        <end position="59"/>
    </location>
</feature>
<keyword evidence="2" id="KW-0472">Membrane</keyword>
<evidence type="ECO:0000256" key="1">
    <source>
        <dbReference type="SAM" id="MobiDB-lite"/>
    </source>
</evidence>
<protein>
    <submittedName>
        <fullName evidence="3">Uncharacterized protein</fullName>
    </submittedName>
</protein>
<proteinExistence type="predicted"/>
<name>A0A8R1IGT7_CAEJA</name>
<evidence type="ECO:0000256" key="2">
    <source>
        <dbReference type="SAM" id="Phobius"/>
    </source>
</evidence>
<evidence type="ECO:0000313" key="4">
    <source>
        <dbReference type="Proteomes" id="UP000005237"/>
    </source>
</evidence>
<keyword evidence="2" id="KW-1133">Transmembrane helix</keyword>
<keyword evidence="4" id="KW-1185">Reference proteome</keyword>
<dbReference type="EnsemblMetazoa" id="CJA27912.1">
    <property type="protein sequence ID" value="CJA27912.1"/>
    <property type="gene ID" value="WBGene00183485"/>
</dbReference>
<feature type="region of interest" description="Disordered" evidence="1">
    <location>
        <begin position="40"/>
        <end position="77"/>
    </location>
</feature>
<accession>A0A8R1IGT7</accession>
<feature type="region of interest" description="Disordered" evidence="1">
    <location>
        <begin position="89"/>
        <end position="114"/>
    </location>
</feature>
<organism evidence="3 4">
    <name type="scientific">Caenorhabditis japonica</name>
    <dbReference type="NCBI Taxonomy" id="281687"/>
    <lineage>
        <taxon>Eukaryota</taxon>
        <taxon>Metazoa</taxon>
        <taxon>Ecdysozoa</taxon>
        <taxon>Nematoda</taxon>
        <taxon>Chromadorea</taxon>
        <taxon>Rhabditida</taxon>
        <taxon>Rhabditina</taxon>
        <taxon>Rhabditomorpha</taxon>
        <taxon>Rhabditoidea</taxon>
        <taxon>Rhabditidae</taxon>
        <taxon>Peloderinae</taxon>
        <taxon>Caenorhabditis</taxon>
    </lineage>
</organism>
<feature type="compositionally biased region" description="Basic and acidic residues" evidence="1">
    <location>
        <begin position="60"/>
        <end position="70"/>
    </location>
</feature>
<dbReference type="AlphaFoldDB" id="A0A8R1IGT7"/>
<reference evidence="4" key="1">
    <citation type="submission" date="2010-08" db="EMBL/GenBank/DDBJ databases">
        <authorList>
            <consortium name="Caenorhabditis japonica Sequencing Consortium"/>
            <person name="Wilson R.K."/>
        </authorList>
    </citation>
    <scope>NUCLEOTIDE SEQUENCE [LARGE SCALE GENOMIC DNA]</scope>
    <source>
        <strain evidence="4">DF5081</strain>
    </source>
</reference>
<reference evidence="3" key="2">
    <citation type="submission" date="2022-06" db="UniProtKB">
        <authorList>
            <consortium name="EnsemblMetazoa"/>
        </authorList>
    </citation>
    <scope>IDENTIFICATION</scope>
    <source>
        <strain evidence="3">DF5081</strain>
    </source>
</reference>